<evidence type="ECO:0000256" key="6">
    <source>
        <dbReference type="SAM" id="MobiDB-lite"/>
    </source>
</evidence>
<keyword evidence="8" id="KW-1185">Reference proteome</keyword>
<keyword evidence="5" id="KW-0539">Nucleus</keyword>
<keyword evidence="4" id="KW-0508">mRNA splicing</keyword>
<evidence type="ECO:0000313" key="8">
    <source>
        <dbReference type="Proteomes" id="UP001150941"/>
    </source>
</evidence>
<evidence type="ECO:0000313" key="7">
    <source>
        <dbReference type="EMBL" id="KAJ5238625.1"/>
    </source>
</evidence>
<evidence type="ECO:0000256" key="3">
    <source>
        <dbReference type="ARBA" id="ARBA00022664"/>
    </source>
</evidence>
<name>A0A9W9P6A9_9EURO</name>
<evidence type="ECO:0000256" key="4">
    <source>
        <dbReference type="ARBA" id="ARBA00023187"/>
    </source>
</evidence>
<protein>
    <recommendedName>
        <fullName evidence="9">Survival motor neuron Tudor domain-containing protein</fullName>
    </recommendedName>
</protein>
<dbReference type="GO" id="GO:0005634">
    <property type="term" value="C:nucleus"/>
    <property type="evidence" value="ECO:0007669"/>
    <property type="project" value="UniProtKB-SubCell"/>
</dbReference>
<evidence type="ECO:0000256" key="1">
    <source>
        <dbReference type="ARBA" id="ARBA00004123"/>
    </source>
</evidence>
<dbReference type="GO" id="GO:0006397">
    <property type="term" value="P:mRNA processing"/>
    <property type="evidence" value="ECO:0007669"/>
    <property type="project" value="UniProtKB-KW"/>
</dbReference>
<gene>
    <name evidence="7" type="ORF">N7468_003244</name>
</gene>
<dbReference type="GO" id="GO:0008380">
    <property type="term" value="P:RNA splicing"/>
    <property type="evidence" value="ECO:0007669"/>
    <property type="project" value="UniProtKB-KW"/>
</dbReference>
<dbReference type="AlphaFoldDB" id="A0A9W9P6A9"/>
<dbReference type="Pfam" id="PF20635">
    <property type="entry name" value="SMN_YG-box"/>
    <property type="match status" value="1"/>
</dbReference>
<evidence type="ECO:0000256" key="5">
    <source>
        <dbReference type="ARBA" id="ARBA00023242"/>
    </source>
</evidence>
<dbReference type="PANTHER" id="PTHR39267:SF1">
    <property type="entry name" value="SURVIVAL MOTOR NEURON PROTEIN"/>
    <property type="match status" value="1"/>
</dbReference>
<dbReference type="CDD" id="cd22851">
    <property type="entry name" value="SMN_N"/>
    <property type="match status" value="1"/>
</dbReference>
<feature type="compositionally biased region" description="Low complexity" evidence="6">
    <location>
        <begin position="91"/>
        <end position="115"/>
    </location>
</feature>
<dbReference type="RefSeq" id="XP_058331544.1">
    <property type="nucleotide sequence ID" value="XM_058472541.1"/>
</dbReference>
<proteinExistence type="inferred from homology"/>
<evidence type="ECO:0000256" key="2">
    <source>
        <dbReference type="ARBA" id="ARBA00005371"/>
    </source>
</evidence>
<comment type="subcellular location">
    <subcellularLocation>
        <location evidence="1">Nucleus</location>
    </subcellularLocation>
</comment>
<comment type="caution">
    <text evidence="7">The sequence shown here is derived from an EMBL/GenBank/DDBJ whole genome shotgun (WGS) entry which is preliminary data.</text>
</comment>
<dbReference type="EMBL" id="JAPQKS010000003">
    <property type="protein sequence ID" value="KAJ5238625.1"/>
    <property type="molecule type" value="Genomic_DNA"/>
</dbReference>
<dbReference type="CDD" id="cd22852">
    <property type="entry name" value="SMN_C"/>
    <property type="match status" value="1"/>
</dbReference>
<evidence type="ECO:0008006" key="9">
    <source>
        <dbReference type="Google" id="ProtNLM"/>
    </source>
</evidence>
<comment type="similarity">
    <text evidence="2">Belongs to the SMN family.</text>
</comment>
<dbReference type="Proteomes" id="UP001150941">
    <property type="component" value="Unassembled WGS sequence"/>
</dbReference>
<reference evidence="7" key="2">
    <citation type="journal article" date="2023" name="IMA Fungus">
        <title>Comparative genomic study of the Penicillium genus elucidates a diverse pangenome and 15 lateral gene transfer events.</title>
        <authorList>
            <person name="Petersen C."/>
            <person name="Sorensen T."/>
            <person name="Nielsen M.R."/>
            <person name="Sondergaard T.E."/>
            <person name="Sorensen J.L."/>
            <person name="Fitzpatrick D.A."/>
            <person name="Frisvad J.C."/>
            <person name="Nielsen K.L."/>
        </authorList>
    </citation>
    <scope>NUCLEOTIDE SEQUENCE</scope>
    <source>
        <strain evidence="7">IBT 19713</strain>
    </source>
</reference>
<organism evidence="7 8">
    <name type="scientific">Penicillium chermesinum</name>
    <dbReference type="NCBI Taxonomy" id="63820"/>
    <lineage>
        <taxon>Eukaryota</taxon>
        <taxon>Fungi</taxon>
        <taxon>Dikarya</taxon>
        <taxon>Ascomycota</taxon>
        <taxon>Pezizomycotina</taxon>
        <taxon>Eurotiomycetes</taxon>
        <taxon>Eurotiomycetidae</taxon>
        <taxon>Eurotiales</taxon>
        <taxon>Aspergillaceae</taxon>
        <taxon>Penicillium</taxon>
    </lineage>
</organism>
<dbReference type="InterPro" id="IPR047313">
    <property type="entry name" value="SMN_C"/>
</dbReference>
<dbReference type="PANTHER" id="PTHR39267">
    <property type="entry name" value="SURVIVAL MOTOR NEURON-LIKE PROTEIN 1"/>
    <property type="match status" value="1"/>
</dbReference>
<feature type="region of interest" description="Disordered" evidence="6">
    <location>
        <begin position="73"/>
        <end position="128"/>
    </location>
</feature>
<keyword evidence="3" id="KW-0507">mRNA processing</keyword>
<dbReference type="InterPro" id="IPR040424">
    <property type="entry name" value="Smn1"/>
</dbReference>
<sequence>MGKSKRNKALSHEAIWDDSSLVQSWDDVEEEYKLYHSIHAKGENVEDVLREARGAQEAGLENDTRISMQVDIDDAGNLGTETEANDLNPDAASDAPPVTAAAPSSSAEAAQGSSAHPGTLPMPQPVLASAQDENLKNLMMAWYYAGYYTGLYEGQQKANK</sequence>
<dbReference type="OrthoDB" id="197400at2759"/>
<accession>A0A9W9P6A9</accession>
<dbReference type="GeneID" id="83199844"/>
<reference evidence="7" key="1">
    <citation type="submission" date="2022-11" db="EMBL/GenBank/DDBJ databases">
        <authorList>
            <person name="Petersen C."/>
        </authorList>
    </citation>
    <scope>NUCLEOTIDE SEQUENCE</scope>
    <source>
        <strain evidence="7">IBT 19713</strain>
    </source>
</reference>